<accession>A0A183EJP2</accession>
<name>A0A183EJP2_9BILA</name>
<dbReference type="WBParaSite" id="GPUH_0002120801-mRNA-1">
    <property type="protein sequence ID" value="GPUH_0002120801-mRNA-1"/>
    <property type="gene ID" value="GPUH_0002120801"/>
</dbReference>
<dbReference type="PANTHER" id="PTHR36300:SF1">
    <property type="entry name" value="RAW, ISOFORM A"/>
    <property type="match status" value="1"/>
</dbReference>
<evidence type="ECO:0000313" key="2">
    <source>
        <dbReference type="Proteomes" id="UP000271098"/>
    </source>
</evidence>
<dbReference type="AlphaFoldDB" id="A0A183EJP2"/>
<evidence type="ECO:0000313" key="3">
    <source>
        <dbReference type="WBParaSite" id="GPUH_0002120801-mRNA-1"/>
    </source>
</evidence>
<gene>
    <name evidence="1" type="ORF">GPUH_LOCUS21179</name>
</gene>
<dbReference type="InterPro" id="IPR039470">
    <property type="entry name" value="Nuc_deoxyri_tr2"/>
</dbReference>
<dbReference type="GO" id="GO:0005886">
    <property type="term" value="C:plasma membrane"/>
    <property type="evidence" value="ECO:0007669"/>
    <property type="project" value="TreeGrafter"/>
</dbReference>
<dbReference type="Pfam" id="PF15891">
    <property type="entry name" value="Nuc_deoxyri_tr2"/>
    <property type="match status" value="1"/>
</dbReference>
<dbReference type="OrthoDB" id="6493944at2759"/>
<proteinExistence type="predicted"/>
<dbReference type="Proteomes" id="UP000271098">
    <property type="component" value="Unassembled WGS sequence"/>
</dbReference>
<dbReference type="EMBL" id="UYRT01091992">
    <property type="protein sequence ID" value="VDN37674.1"/>
    <property type="molecule type" value="Genomic_DNA"/>
</dbReference>
<reference evidence="3" key="1">
    <citation type="submission" date="2016-06" db="UniProtKB">
        <authorList>
            <consortium name="WormBaseParasite"/>
        </authorList>
    </citation>
    <scope>IDENTIFICATION</scope>
</reference>
<sequence length="119" mass="13155">MLQDECDATTSTCALPMSGYSPTRNKHGASTKSNSCGVKIPNEFLTANSAGCRVDSNPSHRPIYDVFLGGSCGDTVWRRDLVIPYLEKHAITYYDPQRSVWNEHMINEESVAKEVALNS</sequence>
<organism evidence="3">
    <name type="scientific">Gongylonema pulchrum</name>
    <dbReference type="NCBI Taxonomy" id="637853"/>
    <lineage>
        <taxon>Eukaryota</taxon>
        <taxon>Metazoa</taxon>
        <taxon>Ecdysozoa</taxon>
        <taxon>Nematoda</taxon>
        <taxon>Chromadorea</taxon>
        <taxon>Rhabditida</taxon>
        <taxon>Spirurina</taxon>
        <taxon>Spiruromorpha</taxon>
        <taxon>Spiruroidea</taxon>
        <taxon>Gongylonematidae</taxon>
        <taxon>Gongylonema</taxon>
    </lineage>
</organism>
<protein>
    <submittedName>
        <fullName evidence="3">Methyltranfer_dom domain-containing protein</fullName>
    </submittedName>
</protein>
<dbReference type="PANTHER" id="PTHR36300">
    <property type="entry name" value="RAW, ISOFORM A"/>
    <property type="match status" value="1"/>
</dbReference>
<reference evidence="1 2" key="2">
    <citation type="submission" date="2018-11" db="EMBL/GenBank/DDBJ databases">
        <authorList>
            <consortium name="Pathogen Informatics"/>
        </authorList>
    </citation>
    <scope>NUCLEOTIDE SEQUENCE [LARGE SCALE GENOMIC DNA]</scope>
</reference>
<evidence type="ECO:0000313" key="1">
    <source>
        <dbReference type="EMBL" id="VDN37674.1"/>
    </source>
</evidence>
<keyword evidence="2" id="KW-1185">Reference proteome</keyword>
<dbReference type="Gene3D" id="3.40.50.450">
    <property type="match status" value="1"/>
</dbReference>